<dbReference type="InterPro" id="IPR021994">
    <property type="entry name" value="DUF3592"/>
</dbReference>
<feature type="transmembrane region" description="Helical" evidence="1">
    <location>
        <begin position="141"/>
        <end position="164"/>
    </location>
</feature>
<keyword evidence="1" id="KW-0472">Membrane</keyword>
<keyword evidence="4" id="KW-1185">Reference proteome</keyword>
<dbReference type="STRING" id="70996.SE18_20670"/>
<keyword evidence="1" id="KW-0812">Transmembrane</keyword>
<sequence>MQPFLLNPKNAAVVTRQKPYGSDKFVWFMLLFSIPFLLVGCIALGFLLRDVGATQALINGDDTQATITQLRIENSGDDPSYFVAYRFEAPFNGTSRSFESSHIIDQATYRSLSEGTSVAVRYDPANPEVSKLSALVNWNNVLMQLAFAVMFSLFGGLALIFFVIRPWRLTKALRSRGQMLPGQIINASAEKDGDGDWNLEIKYYFVSPYGVGITKTQSAIRNDLRNTAPPPANTPIVVMFADERNFTLL</sequence>
<dbReference type="AlphaFoldDB" id="A0A0P6XES1"/>
<gene>
    <name evidence="3" type="ORF">SE18_20670</name>
</gene>
<accession>A0A0P6XES1</accession>
<proteinExistence type="predicted"/>
<dbReference type="RefSeq" id="WP_054536364.1">
    <property type="nucleotide sequence ID" value="NZ_LGKP01000034.1"/>
</dbReference>
<dbReference type="OrthoDB" id="150523at2"/>
<evidence type="ECO:0000259" key="2">
    <source>
        <dbReference type="Pfam" id="PF12158"/>
    </source>
</evidence>
<evidence type="ECO:0000256" key="1">
    <source>
        <dbReference type="SAM" id="Phobius"/>
    </source>
</evidence>
<dbReference type="Proteomes" id="UP000050277">
    <property type="component" value="Unassembled WGS sequence"/>
</dbReference>
<dbReference type="EMBL" id="LGKP01000034">
    <property type="protein sequence ID" value="KPL81700.1"/>
    <property type="molecule type" value="Genomic_DNA"/>
</dbReference>
<evidence type="ECO:0000313" key="3">
    <source>
        <dbReference type="EMBL" id="KPL81700.1"/>
    </source>
</evidence>
<feature type="transmembrane region" description="Helical" evidence="1">
    <location>
        <begin position="25"/>
        <end position="48"/>
    </location>
</feature>
<comment type="caution">
    <text evidence="3">The sequence shown here is derived from an EMBL/GenBank/DDBJ whole genome shotgun (WGS) entry which is preliminary data.</text>
</comment>
<keyword evidence="1" id="KW-1133">Transmembrane helix</keyword>
<name>A0A0P6XES1_9CHLR</name>
<reference evidence="3 4" key="1">
    <citation type="submission" date="2015-07" db="EMBL/GenBank/DDBJ databases">
        <title>Whole genome sequence of Herpetosiphon geysericola DSM 7119.</title>
        <authorList>
            <person name="Hemp J."/>
            <person name="Ward L.M."/>
            <person name="Pace L.A."/>
            <person name="Fischer W.W."/>
        </authorList>
    </citation>
    <scope>NUCLEOTIDE SEQUENCE [LARGE SCALE GENOMIC DNA]</scope>
    <source>
        <strain evidence="3 4">DSM 7119</strain>
    </source>
</reference>
<protein>
    <recommendedName>
        <fullName evidence="2">DUF3592 domain-containing protein</fullName>
    </recommendedName>
</protein>
<feature type="domain" description="DUF3592" evidence="2">
    <location>
        <begin position="63"/>
        <end position="132"/>
    </location>
</feature>
<evidence type="ECO:0000313" key="4">
    <source>
        <dbReference type="Proteomes" id="UP000050277"/>
    </source>
</evidence>
<dbReference type="Pfam" id="PF12158">
    <property type="entry name" value="DUF3592"/>
    <property type="match status" value="1"/>
</dbReference>
<organism evidence="3 4">
    <name type="scientific">Herpetosiphon geysericola</name>
    <dbReference type="NCBI Taxonomy" id="70996"/>
    <lineage>
        <taxon>Bacteria</taxon>
        <taxon>Bacillati</taxon>
        <taxon>Chloroflexota</taxon>
        <taxon>Chloroflexia</taxon>
        <taxon>Herpetosiphonales</taxon>
        <taxon>Herpetosiphonaceae</taxon>
        <taxon>Herpetosiphon</taxon>
    </lineage>
</organism>